<sequence>MSVQNKQLGQKAILIALFVCIIVLTGFSYYNYMESEEKVSFLQNEKSMIIQDLEQIQADLSNLSDENDVNHEVIINNKKRISLLIDSIRILEVDYNLLHKYRRELLMLRSENRILHRKLDSVRRENILLTKEIDSTKLRLVELTRYSNTLKKSNERLSDFSDSLINENIELSRELNKSPIKIANLNASAYKERTNGRMLLTNRVSKTDRLRVCFVVLPNTLLQEGEQVFYVQFTDPDGMILGDSQAVDFNGKEIIYSKKIVVPFENSPLSVCDFIVVNRLENAGDYMVNVFHEAYLLASSDFELK</sequence>
<keyword evidence="1" id="KW-0472">Membrane</keyword>
<keyword evidence="3" id="KW-1185">Reference proteome</keyword>
<dbReference type="Proteomes" id="UP000829476">
    <property type="component" value="Chromosome"/>
</dbReference>
<dbReference type="RefSeq" id="WP_242938463.1">
    <property type="nucleotide sequence ID" value="NZ_CP094326.1"/>
</dbReference>
<dbReference type="EMBL" id="CP094326">
    <property type="protein sequence ID" value="UNZ00096.1"/>
    <property type="molecule type" value="Genomic_DNA"/>
</dbReference>
<feature type="transmembrane region" description="Helical" evidence="1">
    <location>
        <begin position="12"/>
        <end position="32"/>
    </location>
</feature>
<protein>
    <recommendedName>
        <fullName evidence="4">Chromosome partitioning protein ParA</fullName>
    </recommendedName>
</protein>
<proteinExistence type="predicted"/>
<evidence type="ECO:0000313" key="3">
    <source>
        <dbReference type="Proteomes" id="UP000829476"/>
    </source>
</evidence>
<accession>A0ABY3YQE3</accession>
<keyword evidence="1" id="KW-0812">Transmembrane</keyword>
<keyword evidence="1" id="KW-1133">Transmembrane helix</keyword>
<evidence type="ECO:0008006" key="4">
    <source>
        <dbReference type="Google" id="ProtNLM"/>
    </source>
</evidence>
<reference evidence="2 3" key="1">
    <citation type="journal article" date="2018" name="Int. J. Syst. Evol. Microbiol.">
        <title>Zhouia spongiae sp. nov., isolated from a marine sponge.</title>
        <authorList>
            <person name="Zhuang L."/>
            <person name="Lin B."/>
            <person name="Qin F."/>
            <person name="Luo L."/>
        </authorList>
    </citation>
    <scope>NUCLEOTIDE SEQUENCE [LARGE SCALE GENOMIC DNA]</scope>
    <source>
        <strain evidence="2 3">HN-Y44</strain>
    </source>
</reference>
<gene>
    <name evidence="2" type="ORF">MQE36_07070</name>
</gene>
<evidence type="ECO:0000256" key="1">
    <source>
        <dbReference type="SAM" id="Phobius"/>
    </source>
</evidence>
<organism evidence="2 3">
    <name type="scientific">Zhouia spongiae</name>
    <dbReference type="NCBI Taxonomy" id="2202721"/>
    <lineage>
        <taxon>Bacteria</taxon>
        <taxon>Pseudomonadati</taxon>
        <taxon>Bacteroidota</taxon>
        <taxon>Flavobacteriia</taxon>
        <taxon>Flavobacteriales</taxon>
        <taxon>Flavobacteriaceae</taxon>
        <taxon>Zhouia</taxon>
    </lineage>
</organism>
<name>A0ABY3YQE3_9FLAO</name>
<evidence type="ECO:0000313" key="2">
    <source>
        <dbReference type="EMBL" id="UNZ00096.1"/>
    </source>
</evidence>